<dbReference type="RefSeq" id="WP_095500239.1">
    <property type="nucleotide sequence ID" value="NZ_BSPO01000003.1"/>
</dbReference>
<proteinExistence type="predicted"/>
<feature type="domain" description="Glycoside-hydrolase family GH114 TIM-barrel" evidence="1">
    <location>
        <begin position="48"/>
        <end position="264"/>
    </location>
</feature>
<dbReference type="Pfam" id="PF03537">
    <property type="entry name" value="Glyco_hydro_114"/>
    <property type="match status" value="1"/>
</dbReference>
<organism evidence="2 3">
    <name type="scientific">Paraferrimonas haliotis</name>
    <dbReference type="NCBI Taxonomy" id="2013866"/>
    <lineage>
        <taxon>Bacteria</taxon>
        <taxon>Pseudomonadati</taxon>
        <taxon>Pseudomonadota</taxon>
        <taxon>Gammaproteobacteria</taxon>
        <taxon>Alteromonadales</taxon>
        <taxon>Ferrimonadaceae</taxon>
        <taxon>Paraferrimonas</taxon>
    </lineage>
</organism>
<dbReference type="GO" id="GO:0005975">
    <property type="term" value="P:carbohydrate metabolic process"/>
    <property type="evidence" value="ECO:0007669"/>
    <property type="project" value="InterPro"/>
</dbReference>
<dbReference type="CDD" id="cd10922">
    <property type="entry name" value="CE4_PelA_like_C"/>
    <property type="match status" value="1"/>
</dbReference>
<dbReference type="SUPFAM" id="SSF51445">
    <property type="entry name" value="(Trans)glycosidases"/>
    <property type="match status" value="1"/>
</dbReference>
<dbReference type="Gene3D" id="3.20.20.70">
    <property type="entry name" value="Aldolase class I"/>
    <property type="match status" value="1"/>
</dbReference>
<evidence type="ECO:0000313" key="2">
    <source>
        <dbReference type="EMBL" id="GLS84082.1"/>
    </source>
</evidence>
<dbReference type="InterPro" id="IPR011330">
    <property type="entry name" value="Glyco_hydro/deAcase_b/a-brl"/>
</dbReference>
<evidence type="ECO:0000259" key="1">
    <source>
        <dbReference type="Pfam" id="PF03537"/>
    </source>
</evidence>
<dbReference type="PANTHER" id="PTHR35882">
    <property type="entry name" value="PELA"/>
    <property type="match status" value="1"/>
</dbReference>
<dbReference type="AlphaFoldDB" id="A0AA37TM50"/>
<dbReference type="InterPro" id="IPR004352">
    <property type="entry name" value="GH114_TIM-barrel"/>
</dbReference>
<sequence>MDTKFISLVTFVFAAFISWFADAKSQSSERSIAFYYSKVHSTQYLLSFERVVVDANSLSADQLNQLKRAGVEVYVYLSVGEISGTLPSALEDALLGENPAWQASIMNAENDMWRQHLTQQAQQLMASGYHGLFLDTLDSYQLALAPPAYSSQESALISLLEELQHIAPKLLFNRGFQLLDRIDFVPTAVVAESYRNGYDVANNRYYQQSEADIGWLRNQLIKAQSNGSEAIVIDYAPQNQDERIALAQQILKDGFTPYISDGLLSEYGVSIHYPIPRTVIGFYDGQLRSKQLSSCHRHLSSLIEYQGYVPKCLDIHEQALDSIDLSMVQAIVYWLPPQSISLPFVANFIDATFEDISTVFIGELPRQTQLLNRLGLSSQGRYVGQLQQAGKSLLYPAPSAGKQGAYRYQASDESITVMSQLIDANGQQGIASFKAPWGGGILSPTAIQEVAGQASRWLHDPFDVLMPLLGLAEIPVADVTTESGRRVVTIHIDGDGFPSRSWMKGKPFAGETILEQVLKRYSLPHTVSIIEAEISKDGLYPQQSAALEAIAKEIFSLENVEIASHTFSHPFFWDTESSVKEKRYGDHLPVPGYVLDYDREISGSVNYINQRLAPPGKQVKVFLWTGEANPTEAIINKTKALGLYNVNGGNTYVVYDNPSLSQVYPHLNWHPSGVQVYAPVMNENLYTNLWGENFEGYVRSIETFNILGSPRRMKPVAIYYHMYSGEYPSSLSALKQVYTWAEQQPFTPLYLSEFASRAQSLYETGIAKSIVDDYWYVASTGVRSLRVANLGSLSAESNGIAGIASGPDGQYLTLASNRARFSLQAQRQPLAFKRPLLVFANGIVEKWQHKSEHTQVQILAHQPLRLTFSAHQNCTIAALTGPSFTISQQEGFVSIQSPASGVFSFNIECDDGVEHGGFQ</sequence>
<accession>A0AA37TM50</accession>
<comment type="caution">
    <text evidence="2">The sequence shown here is derived from an EMBL/GenBank/DDBJ whole genome shotgun (WGS) entry which is preliminary data.</text>
</comment>
<dbReference type="PANTHER" id="PTHR35882:SF2">
    <property type="entry name" value="PELA"/>
    <property type="match status" value="1"/>
</dbReference>
<reference evidence="2 3" key="1">
    <citation type="journal article" date="2014" name="Int. J. Syst. Evol. Microbiol.">
        <title>Complete genome sequence of Corynebacterium casei LMG S-19264T (=DSM 44701T), isolated from a smear-ripened cheese.</title>
        <authorList>
            <consortium name="US DOE Joint Genome Institute (JGI-PGF)"/>
            <person name="Walter F."/>
            <person name="Albersmeier A."/>
            <person name="Kalinowski J."/>
            <person name="Ruckert C."/>
        </authorList>
    </citation>
    <scope>NUCLEOTIDE SEQUENCE [LARGE SCALE GENOMIC DNA]</scope>
    <source>
        <strain evidence="2 3">NBRC 112785</strain>
    </source>
</reference>
<dbReference type="EMBL" id="BSPO01000003">
    <property type="protein sequence ID" value="GLS84082.1"/>
    <property type="molecule type" value="Genomic_DNA"/>
</dbReference>
<dbReference type="Proteomes" id="UP001157439">
    <property type="component" value="Unassembled WGS sequence"/>
</dbReference>
<dbReference type="InterPro" id="IPR017853">
    <property type="entry name" value="GH"/>
</dbReference>
<name>A0AA37TM50_9GAMM</name>
<evidence type="ECO:0000313" key="3">
    <source>
        <dbReference type="Proteomes" id="UP001157439"/>
    </source>
</evidence>
<dbReference type="InterPro" id="IPR013785">
    <property type="entry name" value="Aldolase_TIM"/>
</dbReference>
<dbReference type="Gene3D" id="3.20.20.370">
    <property type="entry name" value="Glycoside hydrolase/deacetylase"/>
    <property type="match status" value="1"/>
</dbReference>
<keyword evidence="3" id="KW-1185">Reference proteome</keyword>
<gene>
    <name evidence="2" type="primary">pelA</name>
    <name evidence="2" type="ORF">GCM10007894_20590</name>
</gene>
<dbReference type="SUPFAM" id="SSF88713">
    <property type="entry name" value="Glycoside hydrolase/deacetylase"/>
    <property type="match status" value="1"/>
</dbReference>
<protein>
    <recommendedName>
        <fullName evidence="1">Glycoside-hydrolase family GH114 TIM-barrel domain-containing protein</fullName>
    </recommendedName>
</protein>